<keyword evidence="8 9" id="KW-0012">Acyltransferase</keyword>
<dbReference type="PIRSF" id="PIRSF016636">
    <property type="entry name" value="AlgI_DltB"/>
    <property type="match status" value="1"/>
</dbReference>
<evidence type="ECO:0000256" key="1">
    <source>
        <dbReference type="ARBA" id="ARBA00004651"/>
    </source>
</evidence>
<dbReference type="PANTHER" id="PTHR13285">
    <property type="entry name" value="ACYLTRANSFERASE"/>
    <property type="match status" value="1"/>
</dbReference>
<name>A0A1I3XEI5_HALDA</name>
<keyword evidence="6 10" id="KW-1133">Transmembrane helix</keyword>
<dbReference type="InterPro" id="IPR024194">
    <property type="entry name" value="Ac/AlaTfrase_AlgI/DltB"/>
</dbReference>
<evidence type="ECO:0000256" key="9">
    <source>
        <dbReference type="PIRNR" id="PIRNR016636"/>
    </source>
</evidence>
<feature type="transmembrane region" description="Helical" evidence="10">
    <location>
        <begin position="352"/>
        <end position="368"/>
    </location>
</feature>
<feature type="transmembrane region" description="Helical" evidence="10">
    <location>
        <begin position="74"/>
        <end position="93"/>
    </location>
</feature>
<dbReference type="EMBL" id="FOSB01000008">
    <property type="protein sequence ID" value="SFK17943.1"/>
    <property type="molecule type" value="Genomic_DNA"/>
</dbReference>
<reference evidence="12" key="1">
    <citation type="submission" date="2016-10" db="EMBL/GenBank/DDBJ databases">
        <authorList>
            <person name="Varghese N."/>
            <person name="Submissions S."/>
        </authorList>
    </citation>
    <scope>NUCLEOTIDE SEQUENCE [LARGE SCALE GENOMIC DNA]</scope>
    <source>
        <strain evidence="12">CGMCC 1.3704</strain>
    </source>
</reference>
<feature type="transmembrane region" description="Helical" evidence="10">
    <location>
        <begin position="113"/>
        <end position="131"/>
    </location>
</feature>
<dbReference type="InterPro" id="IPR004299">
    <property type="entry name" value="MBOAT_fam"/>
</dbReference>
<evidence type="ECO:0000256" key="6">
    <source>
        <dbReference type="ARBA" id="ARBA00022989"/>
    </source>
</evidence>
<dbReference type="OrthoDB" id="9805788at2"/>
<dbReference type="InterPro" id="IPR051085">
    <property type="entry name" value="MB_O-acyltransferase"/>
</dbReference>
<dbReference type="STRING" id="240302.BN982_01208"/>
<accession>A0A1I3XEI5</accession>
<feature type="transmembrane region" description="Helical" evidence="10">
    <location>
        <begin position="218"/>
        <end position="236"/>
    </location>
</feature>
<evidence type="ECO:0000256" key="8">
    <source>
        <dbReference type="ARBA" id="ARBA00023315"/>
    </source>
</evidence>
<feature type="transmembrane region" description="Helical" evidence="10">
    <location>
        <begin position="31"/>
        <end position="53"/>
    </location>
</feature>
<evidence type="ECO:0000256" key="2">
    <source>
        <dbReference type="ARBA" id="ARBA00010323"/>
    </source>
</evidence>
<keyword evidence="5 10" id="KW-0812">Transmembrane</keyword>
<evidence type="ECO:0000313" key="12">
    <source>
        <dbReference type="Proteomes" id="UP000183557"/>
    </source>
</evidence>
<feature type="transmembrane region" description="Helical" evidence="10">
    <location>
        <begin position="306"/>
        <end position="332"/>
    </location>
</feature>
<dbReference type="GO" id="GO:0042121">
    <property type="term" value="P:alginic acid biosynthetic process"/>
    <property type="evidence" value="ECO:0007669"/>
    <property type="project" value="InterPro"/>
</dbReference>
<dbReference type="InterPro" id="IPR028362">
    <property type="entry name" value="AlgI"/>
</dbReference>
<evidence type="ECO:0000256" key="7">
    <source>
        <dbReference type="ARBA" id="ARBA00023136"/>
    </source>
</evidence>
<sequence length="470" mass="55003">MVFSNLVFLFCFLPIVLLAYFLSPKLLKNIVLLLASLFFYAWGEPIYILLMLFSIHMNYFFGRLIGKNPQRNRLYLSLAIIGNLLILGYFKYADFFIENFNQLFGTSWELLELPLPIGISFFTFQAMSYVIDVYRKNVEPQRNLISLALYISLFPQLVAGPIVRYHSVNEQLSKRKVTFDKFSYGVRRFITGLAKKVLLANAFGEVADGVFSRSTDELSLATAWIGILAYTLQIYFDFSGYSDMAIGLGKMFGFDFLENFRYPYISKNVTEFWKRWHISLGSWFRDYVYIPLGGNRGGLAKTIRNLLIVWTITGFWHGASWTFMAWGFYYGVLITVERLGLSLWLEKLWRPFQHLYLILIVMIGWVFFRADDFTYSIAYIQTMFGWGIDSIMDSQSYIYWNDYWYIFLFGILFSLPVLPYIKEKTSHLLEANSVRVIFPLFAAAFYMVLMIGSVIQLVNSTYNPFIYFRF</sequence>
<evidence type="ECO:0000313" key="11">
    <source>
        <dbReference type="EMBL" id="SFK17943.1"/>
    </source>
</evidence>
<evidence type="ECO:0000256" key="5">
    <source>
        <dbReference type="ARBA" id="ARBA00022692"/>
    </source>
</evidence>
<dbReference type="GO" id="GO:0005886">
    <property type="term" value="C:plasma membrane"/>
    <property type="evidence" value="ECO:0007669"/>
    <property type="project" value="UniProtKB-SubCell"/>
</dbReference>
<feature type="transmembrane region" description="Helical" evidence="10">
    <location>
        <begin position="433"/>
        <end position="458"/>
    </location>
</feature>
<dbReference type="Pfam" id="PF03062">
    <property type="entry name" value="MBOAT"/>
    <property type="match status" value="1"/>
</dbReference>
<dbReference type="Proteomes" id="UP000183557">
    <property type="component" value="Unassembled WGS sequence"/>
</dbReference>
<feature type="transmembrane region" description="Helical" evidence="10">
    <location>
        <begin position="143"/>
        <end position="163"/>
    </location>
</feature>
<gene>
    <name evidence="11" type="ORF">SAMN04487936_108151</name>
</gene>
<keyword evidence="12" id="KW-1185">Reference proteome</keyword>
<evidence type="ECO:0000256" key="10">
    <source>
        <dbReference type="SAM" id="Phobius"/>
    </source>
</evidence>
<dbReference type="GO" id="GO:0016746">
    <property type="term" value="F:acyltransferase activity"/>
    <property type="evidence" value="ECO:0007669"/>
    <property type="project" value="UniProtKB-KW"/>
</dbReference>
<comment type="similarity">
    <text evidence="2 9">Belongs to the membrane-bound acyltransferase family.</text>
</comment>
<dbReference type="PANTHER" id="PTHR13285:SF23">
    <property type="entry name" value="TEICHOIC ACID D-ALANYLTRANSFERASE"/>
    <property type="match status" value="1"/>
</dbReference>
<dbReference type="AlphaFoldDB" id="A0A1I3XEI5"/>
<feature type="transmembrane region" description="Helical" evidence="10">
    <location>
        <begin position="403"/>
        <end position="421"/>
    </location>
</feature>
<keyword evidence="3 9" id="KW-1003">Cell membrane</keyword>
<comment type="subcellular location">
    <subcellularLocation>
        <location evidence="1">Cell membrane</location>
        <topology evidence="1">Multi-pass membrane protein</topology>
    </subcellularLocation>
</comment>
<dbReference type="PIRSF" id="PIRSF500217">
    <property type="entry name" value="AlgI"/>
    <property type="match status" value="1"/>
</dbReference>
<dbReference type="RefSeq" id="WP_075037292.1">
    <property type="nucleotide sequence ID" value="NZ_FOSB01000008.1"/>
</dbReference>
<protein>
    <submittedName>
        <fullName evidence="11">Alginate O-acetyltransferase complex protein AlgI</fullName>
    </submittedName>
</protein>
<proteinExistence type="inferred from homology"/>
<evidence type="ECO:0000256" key="3">
    <source>
        <dbReference type="ARBA" id="ARBA00022475"/>
    </source>
</evidence>
<organism evidence="11 12">
    <name type="scientific">Halobacillus dabanensis</name>
    <dbReference type="NCBI Taxonomy" id="240302"/>
    <lineage>
        <taxon>Bacteria</taxon>
        <taxon>Bacillati</taxon>
        <taxon>Bacillota</taxon>
        <taxon>Bacilli</taxon>
        <taxon>Bacillales</taxon>
        <taxon>Bacillaceae</taxon>
        <taxon>Halobacillus</taxon>
    </lineage>
</organism>
<keyword evidence="7 9" id="KW-0472">Membrane</keyword>
<keyword evidence="4 9" id="KW-0808">Transferase</keyword>
<evidence type="ECO:0000256" key="4">
    <source>
        <dbReference type="ARBA" id="ARBA00022679"/>
    </source>
</evidence>